<evidence type="ECO:0000259" key="8">
    <source>
        <dbReference type="PROSITE" id="PS50893"/>
    </source>
</evidence>
<dbReference type="GO" id="GO:0016887">
    <property type="term" value="F:ATP hydrolysis activity"/>
    <property type="evidence" value="ECO:0007669"/>
    <property type="project" value="InterPro"/>
</dbReference>
<dbReference type="InterPro" id="IPR036640">
    <property type="entry name" value="ABC1_TM_sf"/>
</dbReference>
<proteinExistence type="predicted"/>
<evidence type="ECO:0000256" key="4">
    <source>
        <dbReference type="ARBA" id="ARBA00022840"/>
    </source>
</evidence>
<dbReference type="InterPro" id="IPR039421">
    <property type="entry name" value="Type_1_exporter"/>
</dbReference>
<dbReference type="PROSITE" id="PS50929">
    <property type="entry name" value="ABC_TM1F"/>
    <property type="match status" value="1"/>
</dbReference>
<sequence>MHSRQLLRQSLLRHPVLVLLTILMGFSGALFNGIGTVLIVPILLELLGQASSLMDQLPDVLRQFLGFFDQFPENQRLAAMTFAVVFMIVLKNAAAYAGSLTSSSLNRKLAANLRLDGLRILLDVDLSYYTRTKVGDLINHLNVEISRTTVAVRTLARMAIAIITILVFIGILLWTSWQLTLIATVALGLVALINQTAIRQSKVFGKELSHLSRLYSSRIVEILSGIRLVKATANEASEYHTISQLINDREQSEYHAQLLFAGIGPINEVCSIIALISVATVGRTVMGDRLETFSAILLTYLVVLFRMLPSIGQLNAARSQLANTLPSVAIVSEFLSRSDKPFMQSGSRSFLGIKQGIHFNNLSFSYPGSEQPVLRGIDLYLKRGTTLALVGASGAGKSTLADLLPRFYDPDGGRIEIDGVDLKQFDIQTFRRRLGIVSQDTFLFNASVRENLVYGRPEATEAEIEDAMARANASEFILALPDGLETLIGDRGVLLSGGQRQRLAIARALIQDPDILILDEATSALDTISERLVQKAIDELSRDRTTLVIAHRLSTVQNADQIAVLDRGKVIETGVHSALLNQDGPYAQLCAIQFSEQMKNRDELKTADLEISDPKQALTHPSKEMRSRLGSILEILGQLTEKDMQNERSREEMTASAYANTLDLLKVVEDFEKSGQRVLRSAPLS</sequence>
<dbReference type="InterPro" id="IPR011527">
    <property type="entry name" value="ABC1_TM_dom"/>
</dbReference>
<dbReference type="PANTHER" id="PTHR24221">
    <property type="entry name" value="ATP-BINDING CASSETTE SUB-FAMILY B"/>
    <property type="match status" value="1"/>
</dbReference>
<feature type="transmembrane region" description="Helical" evidence="7">
    <location>
        <begin position="16"/>
        <end position="44"/>
    </location>
</feature>
<feature type="domain" description="ABC transmembrane type-1" evidence="9">
    <location>
        <begin position="19"/>
        <end position="323"/>
    </location>
</feature>
<protein>
    <submittedName>
        <fullName evidence="10">ABC transporter ATP-binding protein</fullName>
    </submittedName>
</protein>
<evidence type="ECO:0000256" key="2">
    <source>
        <dbReference type="ARBA" id="ARBA00022692"/>
    </source>
</evidence>
<feature type="transmembrane region" description="Helical" evidence="7">
    <location>
        <begin position="180"/>
        <end position="198"/>
    </location>
</feature>
<keyword evidence="5 7" id="KW-1133">Transmembrane helix</keyword>
<name>A0A2W4W242_9CYAN</name>
<evidence type="ECO:0000256" key="3">
    <source>
        <dbReference type="ARBA" id="ARBA00022741"/>
    </source>
</evidence>
<evidence type="ECO:0000256" key="1">
    <source>
        <dbReference type="ARBA" id="ARBA00004651"/>
    </source>
</evidence>
<dbReference type="InterPro" id="IPR017871">
    <property type="entry name" value="ABC_transporter-like_CS"/>
</dbReference>
<reference evidence="11" key="1">
    <citation type="submission" date="2018-04" db="EMBL/GenBank/DDBJ databases">
        <authorList>
            <person name="Cornet L."/>
        </authorList>
    </citation>
    <scope>NUCLEOTIDE SEQUENCE [LARGE SCALE GENOMIC DNA]</scope>
</reference>
<evidence type="ECO:0000259" key="9">
    <source>
        <dbReference type="PROSITE" id="PS50929"/>
    </source>
</evidence>
<dbReference type="GO" id="GO:0140359">
    <property type="term" value="F:ABC-type transporter activity"/>
    <property type="evidence" value="ECO:0007669"/>
    <property type="project" value="InterPro"/>
</dbReference>
<dbReference type="EMBL" id="QBMC01000052">
    <property type="protein sequence ID" value="PZO18621.1"/>
    <property type="molecule type" value="Genomic_DNA"/>
</dbReference>
<dbReference type="SUPFAM" id="SSF90123">
    <property type="entry name" value="ABC transporter transmembrane region"/>
    <property type="match status" value="1"/>
</dbReference>
<comment type="subcellular location">
    <subcellularLocation>
        <location evidence="1">Cell membrane</location>
        <topology evidence="1">Multi-pass membrane protein</topology>
    </subcellularLocation>
</comment>
<evidence type="ECO:0000313" key="10">
    <source>
        <dbReference type="EMBL" id="PZO18621.1"/>
    </source>
</evidence>
<dbReference type="InterPro" id="IPR003593">
    <property type="entry name" value="AAA+_ATPase"/>
</dbReference>
<feature type="transmembrane region" description="Helical" evidence="7">
    <location>
        <begin position="77"/>
        <end position="98"/>
    </location>
</feature>
<dbReference type="InterPro" id="IPR027417">
    <property type="entry name" value="P-loop_NTPase"/>
</dbReference>
<dbReference type="GO" id="GO:0005886">
    <property type="term" value="C:plasma membrane"/>
    <property type="evidence" value="ECO:0007669"/>
    <property type="project" value="UniProtKB-SubCell"/>
</dbReference>
<keyword evidence="4 10" id="KW-0067">ATP-binding</keyword>
<dbReference type="Gene3D" id="3.40.50.300">
    <property type="entry name" value="P-loop containing nucleotide triphosphate hydrolases"/>
    <property type="match status" value="1"/>
</dbReference>
<keyword evidence="3" id="KW-0547">Nucleotide-binding</keyword>
<dbReference type="FunFam" id="3.40.50.300:FF:000218">
    <property type="entry name" value="Multidrug ABC transporter ATP-binding protein"/>
    <property type="match status" value="1"/>
</dbReference>
<dbReference type="Proteomes" id="UP000249354">
    <property type="component" value="Unassembled WGS sequence"/>
</dbReference>
<dbReference type="Pfam" id="PF00664">
    <property type="entry name" value="ABC_membrane"/>
    <property type="match status" value="1"/>
</dbReference>
<feature type="transmembrane region" description="Helical" evidence="7">
    <location>
        <begin position="258"/>
        <end position="280"/>
    </location>
</feature>
<dbReference type="SMART" id="SM00382">
    <property type="entry name" value="AAA"/>
    <property type="match status" value="1"/>
</dbReference>
<dbReference type="AlphaFoldDB" id="A0A2W4W242"/>
<dbReference type="SUPFAM" id="SSF52540">
    <property type="entry name" value="P-loop containing nucleoside triphosphate hydrolases"/>
    <property type="match status" value="1"/>
</dbReference>
<dbReference type="GO" id="GO:0005524">
    <property type="term" value="F:ATP binding"/>
    <property type="evidence" value="ECO:0007669"/>
    <property type="project" value="UniProtKB-KW"/>
</dbReference>
<dbReference type="GO" id="GO:0034040">
    <property type="term" value="F:ATPase-coupled lipid transmembrane transporter activity"/>
    <property type="evidence" value="ECO:0007669"/>
    <property type="project" value="TreeGrafter"/>
</dbReference>
<dbReference type="Gene3D" id="1.20.1560.10">
    <property type="entry name" value="ABC transporter type 1, transmembrane domain"/>
    <property type="match status" value="1"/>
</dbReference>
<organism evidence="10 11">
    <name type="scientific">Leptolyngbya foveolarum</name>
    <dbReference type="NCBI Taxonomy" id="47253"/>
    <lineage>
        <taxon>Bacteria</taxon>
        <taxon>Bacillati</taxon>
        <taxon>Cyanobacteriota</taxon>
        <taxon>Cyanophyceae</taxon>
        <taxon>Leptolyngbyales</taxon>
        <taxon>Leptolyngbyaceae</taxon>
        <taxon>Leptolyngbya group</taxon>
        <taxon>Leptolyngbya</taxon>
    </lineage>
</organism>
<dbReference type="PROSITE" id="PS50893">
    <property type="entry name" value="ABC_TRANSPORTER_2"/>
    <property type="match status" value="1"/>
</dbReference>
<reference evidence="10 11" key="2">
    <citation type="submission" date="2018-06" db="EMBL/GenBank/DDBJ databases">
        <title>Metagenomic assembly of (sub)arctic Cyanobacteria and their associated microbiome from non-axenic cultures.</title>
        <authorList>
            <person name="Baurain D."/>
        </authorList>
    </citation>
    <scope>NUCLEOTIDE SEQUENCE [LARGE SCALE GENOMIC DNA]</scope>
    <source>
        <strain evidence="10">ULC129bin1</strain>
    </source>
</reference>
<evidence type="ECO:0000256" key="7">
    <source>
        <dbReference type="SAM" id="Phobius"/>
    </source>
</evidence>
<dbReference type="PANTHER" id="PTHR24221:SF654">
    <property type="entry name" value="ATP-BINDING CASSETTE SUB-FAMILY B MEMBER 6"/>
    <property type="match status" value="1"/>
</dbReference>
<feature type="domain" description="ABC transporter" evidence="8">
    <location>
        <begin position="357"/>
        <end position="592"/>
    </location>
</feature>
<evidence type="ECO:0000256" key="6">
    <source>
        <dbReference type="ARBA" id="ARBA00023136"/>
    </source>
</evidence>
<evidence type="ECO:0000313" key="11">
    <source>
        <dbReference type="Proteomes" id="UP000249354"/>
    </source>
</evidence>
<keyword evidence="6 7" id="KW-0472">Membrane</keyword>
<comment type="caution">
    <text evidence="10">The sequence shown here is derived from an EMBL/GenBank/DDBJ whole genome shotgun (WGS) entry which is preliminary data.</text>
</comment>
<evidence type="ECO:0000256" key="5">
    <source>
        <dbReference type="ARBA" id="ARBA00022989"/>
    </source>
</evidence>
<gene>
    <name evidence="10" type="ORF">DCF25_09480</name>
</gene>
<dbReference type="PROSITE" id="PS00211">
    <property type="entry name" value="ABC_TRANSPORTER_1"/>
    <property type="match status" value="1"/>
</dbReference>
<dbReference type="Pfam" id="PF00005">
    <property type="entry name" value="ABC_tran"/>
    <property type="match status" value="1"/>
</dbReference>
<dbReference type="CDD" id="cd07346">
    <property type="entry name" value="ABC_6TM_exporters"/>
    <property type="match status" value="1"/>
</dbReference>
<accession>A0A2W4W242</accession>
<keyword evidence="2 7" id="KW-0812">Transmembrane</keyword>
<dbReference type="InterPro" id="IPR003439">
    <property type="entry name" value="ABC_transporter-like_ATP-bd"/>
</dbReference>
<feature type="transmembrane region" description="Helical" evidence="7">
    <location>
        <begin position="155"/>
        <end position="174"/>
    </location>
</feature>